<dbReference type="InterPro" id="IPR015915">
    <property type="entry name" value="Kelch-typ_b-propeller"/>
</dbReference>
<dbReference type="PANTHER" id="PTHR45632">
    <property type="entry name" value="LD33804P"/>
    <property type="match status" value="1"/>
</dbReference>
<protein>
    <submittedName>
        <fullName evidence="2">T9SS C-terminal target domain-containing protein</fullName>
    </submittedName>
</protein>
<organism evidence="2">
    <name type="scientific">candidate division WOR-3 bacterium</name>
    <dbReference type="NCBI Taxonomy" id="2052148"/>
    <lineage>
        <taxon>Bacteria</taxon>
        <taxon>Bacteria division WOR-3</taxon>
    </lineage>
</organism>
<dbReference type="Gene3D" id="2.120.10.80">
    <property type="entry name" value="Kelch-type beta propeller"/>
    <property type="match status" value="2"/>
</dbReference>
<dbReference type="NCBIfam" id="TIGR04183">
    <property type="entry name" value="Por_Secre_tail"/>
    <property type="match status" value="1"/>
</dbReference>
<accession>A0A7C3UWZ7</accession>
<evidence type="ECO:0000313" key="2">
    <source>
        <dbReference type="EMBL" id="HGE99521.1"/>
    </source>
</evidence>
<dbReference type="EMBL" id="DTMQ01000038">
    <property type="protein sequence ID" value="HGE99521.1"/>
    <property type="molecule type" value="Genomic_DNA"/>
</dbReference>
<evidence type="ECO:0000259" key="1">
    <source>
        <dbReference type="Pfam" id="PF18962"/>
    </source>
</evidence>
<gene>
    <name evidence="2" type="ORF">ENX07_05575</name>
</gene>
<dbReference type="InterPro" id="IPR026444">
    <property type="entry name" value="Secre_tail"/>
</dbReference>
<dbReference type="Pfam" id="PF18962">
    <property type="entry name" value="Por_Secre_tail"/>
    <property type="match status" value="1"/>
</dbReference>
<reference evidence="2" key="1">
    <citation type="journal article" date="2020" name="mSystems">
        <title>Genome- and Community-Level Interaction Insights into Carbon Utilization and Element Cycling Functions of Hydrothermarchaeota in Hydrothermal Sediment.</title>
        <authorList>
            <person name="Zhou Z."/>
            <person name="Liu Y."/>
            <person name="Xu W."/>
            <person name="Pan J."/>
            <person name="Luo Z.H."/>
            <person name="Li M."/>
        </authorList>
    </citation>
    <scope>NUCLEOTIDE SEQUENCE [LARGE SCALE GENOMIC DNA]</scope>
    <source>
        <strain evidence="2">SpSt-906</strain>
    </source>
</reference>
<dbReference type="SMART" id="SM00612">
    <property type="entry name" value="Kelch"/>
    <property type="match status" value="3"/>
</dbReference>
<dbReference type="AlphaFoldDB" id="A0A7C3UWZ7"/>
<dbReference type="InterPro" id="IPR006652">
    <property type="entry name" value="Kelch_1"/>
</dbReference>
<sequence length="412" mass="45494">MKRVYLFTILILFTQAIALEWVFRDSVEVPVTRTAAVTDGEKIYLICGNTMLPETSYSRVQVYLPGTDSWYIADLVHPGGGVHNHDAEIIGRKIYVGGGSRRSAYYNNLTVINLGDNTWTVVGAMPENNLLYYEFEVADNKIYLFGGAPDGSTPINRVWCFDTTTNTWTQRAAMPQALRDVAAARIGDTIYTFGGFRDANYTAVNACYAYSITGNNWVTKTSMPTARGWATAHILLHPDSGPMVFVCGGQSGSNTYYNTVERYSVWYGTWATQTPMNRMRRSHGGVVLGCSLFVISGYAVSRPFLASVERGFAPEFVGLKEMTKKEASFSLRVTPNPINGMMKVSFFLPGKEKVRIKLYSPDGNLIKTLFDGEGAPGNRILSFPTQGLPSGIYFLKLTTGNLVGVKKVILNP</sequence>
<proteinExistence type="predicted"/>
<dbReference type="Pfam" id="PF24681">
    <property type="entry name" value="Kelch_KLHDC2_KLHL20_DRC7"/>
    <property type="match status" value="1"/>
</dbReference>
<dbReference type="PANTHER" id="PTHR45632:SF24">
    <property type="entry name" value="GALACTOSE OXIDASE"/>
    <property type="match status" value="1"/>
</dbReference>
<feature type="domain" description="Secretion system C-terminal sorting" evidence="1">
    <location>
        <begin position="335"/>
        <end position="409"/>
    </location>
</feature>
<dbReference type="SUPFAM" id="SSF117281">
    <property type="entry name" value="Kelch motif"/>
    <property type="match status" value="1"/>
</dbReference>
<comment type="caution">
    <text evidence="2">The sequence shown here is derived from an EMBL/GenBank/DDBJ whole genome shotgun (WGS) entry which is preliminary data.</text>
</comment>
<name>A0A7C3UWZ7_UNCW3</name>